<accession>B7J3L5</accession>
<dbReference type="HOGENOM" id="CLU_2748503_0_0_6"/>
<protein>
    <submittedName>
        <fullName evidence="2">Uncharacterized protein</fullName>
    </submittedName>
</protein>
<feature type="region of interest" description="Disordered" evidence="1">
    <location>
        <begin position="44"/>
        <end position="70"/>
    </location>
</feature>
<evidence type="ECO:0000256" key="1">
    <source>
        <dbReference type="SAM" id="MobiDB-lite"/>
    </source>
</evidence>
<dbReference type="PaxDb" id="243159-AFE_0118"/>
<dbReference type="STRING" id="243159.AFE_0118"/>
<proteinExistence type="predicted"/>
<dbReference type="EMBL" id="CP001219">
    <property type="protein sequence ID" value="ACK78403.1"/>
    <property type="molecule type" value="Genomic_DNA"/>
</dbReference>
<dbReference type="AlphaFoldDB" id="B7J3L5"/>
<organism evidence="2 3">
    <name type="scientific">Acidithiobacillus ferrooxidans (strain ATCC 23270 / DSM 14882 / CIP 104768 / NCIMB 8455)</name>
    <name type="common">Ferrobacillus ferrooxidans (strain ATCC 23270)</name>
    <dbReference type="NCBI Taxonomy" id="243159"/>
    <lineage>
        <taxon>Bacteria</taxon>
        <taxon>Pseudomonadati</taxon>
        <taxon>Pseudomonadota</taxon>
        <taxon>Acidithiobacillia</taxon>
        <taxon>Acidithiobacillales</taxon>
        <taxon>Acidithiobacillaceae</taxon>
        <taxon>Acidithiobacillus</taxon>
    </lineage>
</organism>
<sequence length="70" mass="8145">MQLTQAWNMRMTVPDSRNYREIVEMLVVGIVRIHVRTFHGVVGMPYARDTPSNTSRYPRPSMRRPPEATS</sequence>
<dbReference type="Proteomes" id="UP000001362">
    <property type="component" value="Chromosome"/>
</dbReference>
<evidence type="ECO:0000313" key="3">
    <source>
        <dbReference type="Proteomes" id="UP000001362"/>
    </source>
</evidence>
<dbReference type="KEGG" id="afr:AFE_0118"/>
<reference evidence="2 3" key="1">
    <citation type="journal article" date="2008" name="BMC Genomics">
        <title>Acidithiobacillus ferrooxidans metabolism: from genome sequence to industrial applications.</title>
        <authorList>
            <person name="Valdes J."/>
            <person name="Pedroso I."/>
            <person name="Quatrini R."/>
            <person name="Dodson R.J."/>
            <person name="Tettelin H."/>
            <person name="Blake R.II."/>
            <person name="Eisen J.A."/>
            <person name="Holmes D.S."/>
        </authorList>
    </citation>
    <scope>NUCLEOTIDE SEQUENCE [LARGE SCALE GENOMIC DNA]</scope>
    <source>
        <strain evidence="3">ATCC 23270 / DSM 14882 / CIP 104768 / NCIMB 8455</strain>
    </source>
</reference>
<gene>
    <name evidence="2" type="ordered locus">AFE_0118</name>
</gene>
<name>B7J3L5_ACIF2</name>
<evidence type="ECO:0000313" key="2">
    <source>
        <dbReference type="EMBL" id="ACK78403.1"/>
    </source>
</evidence>
<keyword evidence="3" id="KW-1185">Reference proteome</keyword>